<reference evidence="1" key="1">
    <citation type="submission" date="2018-10" db="EMBL/GenBank/DDBJ databases">
        <title>Schaedlerella arabinophila gen. nov. sp. nov., isolated from the mouse intestinal tract and comparative analysis with the genome of the closely related altered Schaedler flora strain ASF502.</title>
        <authorList>
            <person name="Miyake S."/>
            <person name="Soh M."/>
            <person name="Seedorf H."/>
        </authorList>
    </citation>
    <scope>NUCLEOTIDE SEQUENCE [LARGE SCALE GENOMIC DNA]</scope>
    <source>
        <strain evidence="1">DSM 106076</strain>
    </source>
</reference>
<evidence type="ECO:0000313" key="2">
    <source>
        <dbReference type="Proteomes" id="UP000274920"/>
    </source>
</evidence>
<sequence length="90" mass="10366">MGKKPWFFPHYLSCLNIKKICDNLSKNLSICWKTAKIKHDFPQIIENYISTSKIFFQDLLGNKPWFLPQPWNTGTAGFNGFSGAERNPEG</sequence>
<proteinExistence type="predicted"/>
<dbReference type="AlphaFoldDB" id="A0A426DI05"/>
<organism evidence="1 2">
    <name type="scientific">Schaedlerella arabinosiphila</name>
    <dbReference type="NCBI Taxonomy" id="2044587"/>
    <lineage>
        <taxon>Bacteria</taxon>
        <taxon>Bacillati</taxon>
        <taxon>Bacillota</taxon>
        <taxon>Clostridia</taxon>
        <taxon>Lachnospirales</taxon>
        <taxon>Lachnospiraceae</taxon>
        <taxon>Schaedlerella</taxon>
    </lineage>
</organism>
<evidence type="ECO:0000313" key="1">
    <source>
        <dbReference type="EMBL" id="RRK32386.1"/>
    </source>
</evidence>
<dbReference type="Proteomes" id="UP000274920">
    <property type="component" value="Unassembled WGS sequence"/>
</dbReference>
<accession>A0A426DI05</accession>
<keyword evidence="2" id="KW-1185">Reference proteome</keyword>
<protein>
    <submittedName>
        <fullName evidence="1">Uncharacterized protein</fullName>
    </submittedName>
</protein>
<gene>
    <name evidence="1" type="ORF">EBB54_14200</name>
</gene>
<comment type="caution">
    <text evidence="1">The sequence shown here is derived from an EMBL/GenBank/DDBJ whole genome shotgun (WGS) entry which is preliminary data.</text>
</comment>
<dbReference type="EMBL" id="RHJS01000002">
    <property type="protein sequence ID" value="RRK32386.1"/>
    <property type="molecule type" value="Genomic_DNA"/>
</dbReference>
<name>A0A426DI05_9FIRM</name>